<dbReference type="KEGG" id="hro:HELRODRAFT_181558"/>
<sequence>MAIVHNTFIITNSIVQQKIKPPTKKSTASHHISISFKCCEKRNCNNNNSNNNNSNNNNNNYNKTLQNLHGEDDDDDKDKDEDEDGGEDDDGDDEDDAGGDDDDSEDETKVKMERIVTWLGQISCHDLTERISTPVIEDIMPQKFDTSIHVKYVEKQFDGSSDSCNILRY</sequence>
<reference evidence="3" key="3">
    <citation type="submission" date="2015-06" db="UniProtKB">
        <authorList>
            <consortium name="EnsemblMetazoa"/>
        </authorList>
    </citation>
    <scope>IDENTIFICATION</scope>
</reference>
<feature type="region of interest" description="Disordered" evidence="1">
    <location>
        <begin position="49"/>
        <end position="109"/>
    </location>
</feature>
<dbReference type="EMBL" id="AMQM01007646">
    <property type="status" value="NOT_ANNOTATED_CDS"/>
    <property type="molecule type" value="Genomic_DNA"/>
</dbReference>
<feature type="compositionally biased region" description="Low complexity" evidence="1">
    <location>
        <begin position="49"/>
        <end position="62"/>
    </location>
</feature>
<evidence type="ECO:0000313" key="2">
    <source>
        <dbReference type="EMBL" id="ESN92359.1"/>
    </source>
</evidence>
<reference evidence="4" key="1">
    <citation type="submission" date="2012-12" db="EMBL/GenBank/DDBJ databases">
        <authorList>
            <person name="Hellsten U."/>
            <person name="Grimwood J."/>
            <person name="Chapman J.A."/>
            <person name="Shapiro H."/>
            <person name="Aerts A."/>
            <person name="Otillar R.P."/>
            <person name="Terry A.Y."/>
            <person name="Boore J.L."/>
            <person name="Simakov O."/>
            <person name="Marletaz F."/>
            <person name="Cho S.-J."/>
            <person name="Edsinger-Gonzales E."/>
            <person name="Havlak P."/>
            <person name="Kuo D.-H."/>
            <person name="Larsson T."/>
            <person name="Lv J."/>
            <person name="Arendt D."/>
            <person name="Savage R."/>
            <person name="Osoegawa K."/>
            <person name="de Jong P."/>
            <person name="Lindberg D.R."/>
            <person name="Seaver E.C."/>
            <person name="Weisblat D.A."/>
            <person name="Putnam N.H."/>
            <person name="Grigoriev I.V."/>
            <person name="Rokhsar D.S."/>
        </authorList>
    </citation>
    <scope>NUCLEOTIDE SEQUENCE</scope>
</reference>
<protein>
    <submittedName>
        <fullName evidence="2 3">Uncharacterized protein</fullName>
    </submittedName>
</protein>
<dbReference type="EnsemblMetazoa" id="HelroT181558">
    <property type="protein sequence ID" value="HelroP181558"/>
    <property type="gene ID" value="HelroG181558"/>
</dbReference>
<proteinExistence type="predicted"/>
<evidence type="ECO:0000256" key="1">
    <source>
        <dbReference type="SAM" id="MobiDB-lite"/>
    </source>
</evidence>
<evidence type="ECO:0000313" key="4">
    <source>
        <dbReference type="Proteomes" id="UP000015101"/>
    </source>
</evidence>
<dbReference type="InParanoid" id="T1FH40"/>
<reference evidence="2 4" key="2">
    <citation type="journal article" date="2013" name="Nature">
        <title>Insights into bilaterian evolution from three spiralian genomes.</title>
        <authorList>
            <person name="Simakov O."/>
            <person name="Marletaz F."/>
            <person name="Cho S.J."/>
            <person name="Edsinger-Gonzales E."/>
            <person name="Havlak P."/>
            <person name="Hellsten U."/>
            <person name="Kuo D.H."/>
            <person name="Larsson T."/>
            <person name="Lv J."/>
            <person name="Arendt D."/>
            <person name="Savage R."/>
            <person name="Osoegawa K."/>
            <person name="de Jong P."/>
            <person name="Grimwood J."/>
            <person name="Chapman J.A."/>
            <person name="Shapiro H."/>
            <person name="Aerts A."/>
            <person name="Otillar R.P."/>
            <person name="Terry A.Y."/>
            <person name="Boore J.L."/>
            <person name="Grigoriev I.V."/>
            <person name="Lindberg D.R."/>
            <person name="Seaver E.C."/>
            <person name="Weisblat D.A."/>
            <person name="Putnam N.H."/>
            <person name="Rokhsar D.S."/>
        </authorList>
    </citation>
    <scope>NUCLEOTIDE SEQUENCE</scope>
</reference>
<gene>
    <name evidence="3" type="primary">20208139</name>
    <name evidence="2" type="ORF">HELRODRAFT_181558</name>
</gene>
<keyword evidence="4" id="KW-1185">Reference proteome</keyword>
<dbReference type="HOGENOM" id="CLU_1580248_0_0_1"/>
<dbReference type="RefSeq" id="XP_009029593.1">
    <property type="nucleotide sequence ID" value="XM_009031345.1"/>
</dbReference>
<dbReference type="Proteomes" id="UP000015101">
    <property type="component" value="Unassembled WGS sequence"/>
</dbReference>
<dbReference type="CTD" id="20208139"/>
<evidence type="ECO:0000313" key="3">
    <source>
        <dbReference type="EnsemblMetazoa" id="HelroP181558"/>
    </source>
</evidence>
<dbReference type="EMBL" id="KB097650">
    <property type="protein sequence ID" value="ESN92359.1"/>
    <property type="molecule type" value="Genomic_DNA"/>
</dbReference>
<accession>T1FH40</accession>
<name>T1FH40_HELRO</name>
<dbReference type="AlphaFoldDB" id="T1FH40"/>
<organism evidence="3 4">
    <name type="scientific">Helobdella robusta</name>
    <name type="common">Californian leech</name>
    <dbReference type="NCBI Taxonomy" id="6412"/>
    <lineage>
        <taxon>Eukaryota</taxon>
        <taxon>Metazoa</taxon>
        <taxon>Spiralia</taxon>
        <taxon>Lophotrochozoa</taxon>
        <taxon>Annelida</taxon>
        <taxon>Clitellata</taxon>
        <taxon>Hirudinea</taxon>
        <taxon>Rhynchobdellida</taxon>
        <taxon>Glossiphoniidae</taxon>
        <taxon>Helobdella</taxon>
    </lineage>
</organism>
<feature type="compositionally biased region" description="Acidic residues" evidence="1">
    <location>
        <begin position="71"/>
        <end position="106"/>
    </location>
</feature>
<dbReference type="GeneID" id="20208139"/>